<gene>
    <name evidence="5" type="ORF">ACFSJG_21650</name>
</gene>
<evidence type="ECO:0000259" key="4">
    <source>
        <dbReference type="PROSITE" id="PS50949"/>
    </source>
</evidence>
<keyword evidence="6" id="KW-1185">Reference proteome</keyword>
<dbReference type="Gene3D" id="1.20.120.530">
    <property type="entry name" value="GntR ligand-binding domain-like"/>
    <property type="match status" value="1"/>
</dbReference>
<dbReference type="Gene3D" id="1.10.10.10">
    <property type="entry name" value="Winged helix-like DNA-binding domain superfamily/Winged helix DNA-binding domain"/>
    <property type="match status" value="1"/>
</dbReference>
<dbReference type="PANTHER" id="PTHR43537:SF5">
    <property type="entry name" value="UXU OPERON TRANSCRIPTIONAL REGULATOR"/>
    <property type="match status" value="1"/>
</dbReference>
<dbReference type="InterPro" id="IPR011711">
    <property type="entry name" value="GntR_C"/>
</dbReference>
<organism evidence="5 6">
    <name type="scientific">Rhodococcus gannanensis</name>
    <dbReference type="NCBI Taxonomy" id="1960308"/>
    <lineage>
        <taxon>Bacteria</taxon>
        <taxon>Bacillati</taxon>
        <taxon>Actinomycetota</taxon>
        <taxon>Actinomycetes</taxon>
        <taxon>Mycobacteriales</taxon>
        <taxon>Nocardiaceae</taxon>
        <taxon>Rhodococcus</taxon>
    </lineage>
</organism>
<proteinExistence type="predicted"/>
<accession>A0ABW4P8I5</accession>
<dbReference type="InterPro" id="IPR000524">
    <property type="entry name" value="Tscrpt_reg_HTH_GntR"/>
</dbReference>
<evidence type="ECO:0000256" key="2">
    <source>
        <dbReference type="ARBA" id="ARBA00023125"/>
    </source>
</evidence>
<feature type="domain" description="HTH gntR-type" evidence="4">
    <location>
        <begin position="23"/>
        <end position="93"/>
    </location>
</feature>
<name>A0ABW4P8I5_9NOCA</name>
<dbReference type="EMBL" id="JBHUFB010000020">
    <property type="protein sequence ID" value="MFD1814832.1"/>
    <property type="molecule type" value="Genomic_DNA"/>
</dbReference>
<evidence type="ECO:0000256" key="3">
    <source>
        <dbReference type="ARBA" id="ARBA00023163"/>
    </source>
</evidence>
<protein>
    <submittedName>
        <fullName evidence="5">FadR/GntR family transcriptional regulator</fullName>
    </submittedName>
</protein>
<keyword evidence="1" id="KW-0805">Transcription regulation</keyword>
<keyword evidence="3" id="KW-0804">Transcription</keyword>
<evidence type="ECO:0000313" key="5">
    <source>
        <dbReference type="EMBL" id="MFD1814832.1"/>
    </source>
</evidence>
<dbReference type="RefSeq" id="WP_378487913.1">
    <property type="nucleotide sequence ID" value="NZ_JBHUFB010000020.1"/>
</dbReference>
<dbReference type="SMART" id="SM00895">
    <property type="entry name" value="FCD"/>
    <property type="match status" value="1"/>
</dbReference>
<dbReference type="Proteomes" id="UP001597286">
    <property type="component" value="Unassembled WGS sequence"/>
</dbReference>
<evidence type="ECO:0000313" key="6">
    <source>
        <dbReference type="Proteomes" id="UP001597286"/>
    </source>
</evidence>
<sequence>MLGGTAARGAVGVVAKSSVVRVPKAGELVAASLRRRIITGELKAGDPLPNEAALMEQFGVSRPTLREAFRILESESIITVLRGAHGGARVLAPDSSGAARYTGLLLQYQGVPLVDVYRARASLEVTAVGTLADGAHDAELDTFAALLETGADLLEDAEAFARHDVDVHQALIDLAGNQTLSVLAGMLVHIIDAHNDLFIASKADDLEQPASRRAHRSYLRLLGLMREGDPVAAQQFWRRHLDAIESVMLTDPETTLVEVLS</sequence>
<reference evidence="6" key="1">
    <citation type="journal article" date="2019" name="Int. J. Syst. Evol. Microbiol.">
        <title>The Global Catalogue of Microorganisms (GCM) 10K type strain sequencing project: providing services to taxonomists for standard genome sequencing and annotation.</title>
        <authorList>
            <consortium name="The Broad Institute Genomics Platform"/>
            <consortium name="The Broad Institute Genome Sequencing Center for Infectious Disease"/>
            <person name="Wu L."/>
            <person name="Ma J."/>
        </authorList>
    </citation>
    <scope>NUCLEOTIDE SEQUENCE [LARGE SCALE GENOMIC DNA]</scope>
    <source>
        <strain evidence="6">DT72</strain>
    </source>
</reference>
<dbReference type="InterPro" id="IPR036388">
    <property type="entry name" value="WH-like_DNA-bd_sf"/>
</dbReference>
<keyword evidence="2" id="KW-0238">DNA-binding</keyword>
<dbReference type="SUPFAM" id="SSF46785">
    <property type="entry name" value="Winged helix' DNA-binding domain"/>
    <property type="match status" value="1"/>
</dbReference>
<dbReference type="SMART" id="SM00345">
    <property type="entry name" value="HTH_GNTR"/>
    <property type="match status" value="1"/>
</dbReference>
<dbReference type="PROSITE" id="PS50949">
    <property type="entry name" value="HTH_GNTR"/>
    <property type="match status" value="1"/>
</dbReference>
<dbReference type="CDD" id="cd07377">
    <property type="entry name" value="WHTH_GntR"/>
    <property type="match status" value="1"/>
</dbReference>
<dbReference type="PRINTS" id="PR00035">
    <property type="entry name" value="HTHGNTR"/>
</dbReference>
<dbReference type="Pfam" id="PF00392">
    <property type="entry name" value="GntR"/>
    <property type="match status" value="1"/>
</dbReference>
<comment type="caution">
    <text evidence="5">The sequence shown here is derived from an EMBL/GenBank/DDBJ whole genome shotgun (WGS) entry which is preliminary data.</text>
</comment>
<dbReference type="SUPFAM" id="SSF48008">
    <property type="entry name" value="GntR ligand-binding domain-like"/>
    <property type="match status" value="1"/>
</dbReference>
<dbReference type="Pfam" id="PF07729">
    <property type="entry name" value="FCD"/>
    <property type="match status" value="1"/>
</dbReference>
<dbReference type="PANTHER" id="PTHR43537">
    <property type="entry name" value="TRANSCRIPTIONAL REGULATOR, GNTR FAMILY"/>
    <property type="match status" value="1"/>
</dbReference>
<evidence type="ECO:0000256" key="1">
    <source>
        <dbReference type="ARBA" id="ARBA00023015"/>
    </source>
</evidence>
<dbReference type="InterPro" id="IPR036390">
    <property type="entry name" value="WH_DNA-bd_sf"/>
</dbReference>
<dbReference type="InterPro" id="IPR008920">
    <property type="entry name" value="TF_FadR/GntR_C"/>
</dbReference>